<keyword evidence="1" id="KW-1133">Transmembrane helix</keyword>
<keyword evidence="1" id="KW-0812">Transmembrane</keyword>
<dbReference type="RefSeq" id="WP_157504147.1">
    <property type="nucleotide sequence ID" value="NZ_VDCZ01000001.1"/>
</dbReference>
<keyword evidence="1" id="KW-0472">Membrane</keyword>
<reference evidence="3" key="1">
    <citation type="submission" date="2019-05" db="EMBL/GenBank/DDBJ databases">
        <title>Flavobacterium profundi sp. nov., isolated from a deep-sea seamount.</title>
        <authorList>
            <person name="Zhang D.-C."/>
        </authorList>
    </citation>
    <scope>NUCLEOTIDE SEQUENCE [LARGE SCALE GENOMIC DNA]</scope>
    <source>
        <strain evidence="3">TP390</strain>
    </source>
</reference>
<dbReference type="Proteomes" id="UP000431264">
    <property type="component" value="Unassembled WGS sequence"/>
</dbReference>
<comment type="caution">
    <text evidence="2">The sequence shown here is derived from an EMBL/GenBank/DDBJ whole genome shotgun (WGS) entry which is preliminary data.</text>
</comment>
<dbReference type="AlphaFoldDB" id="A0A6I4IJ84"/>
<organism evidence="2 3">
    <name type="scientific">Flavobacterium profundi</name>
    <dbReference type="NCBI Taxonomy" id="1774945"/>
    <lineage>
        <taxon>Bacteria</taxon>
        <taxon>Pseudomonadati</taxon>
        <taxon>Bacteroidota</taxon>
        <taxon>Flavobacteriia</taxon>
        <taxon>Flavobacteriales</taxon>
        <taxon>Flavobacteriaceae</taxon>
        <taxon>Flavobacterium</taxon>
    </lineage>
</organism>
<feature type="transmembrane region" description="Helical" evidence="1">
    <location>
        <begin position="32"/>
        <end position="53"/>
    </location>
</feature>
<accession>A0A6I4IJ84</accession>
<dbReference type="EMBL" id="WQLW01000001">
    <property type="protein sequence ID" value="MVO08011.1"/>
    <property type="molecule type" value="Genomic_DNA"/>
</dbReference>
<evidence type="ECO:0000313" key="3">
    <source>
        <dbReference type="Proteomes" id="UP000431264"/>
    </source>
</evidence>
<evidence type="ECO:0000256" key="1">
    <source>
        <dbReference type="SAM" id="Phobius"/>
    </source>
</evidence>
<name>A0A6I4IJ84_9FLAO</name>
<proteinExistence type="predicted"/>
<protein>
    <submittedName>
        <fullName evidence="2">Uncharacterized protein</fullName>
    </submittedName>
</protein>
<gene>
    <name evidence="2" type="ORF">GOQ30_02375</name>
</gene>
<evidence type="ECO:0000313" key="2">
    <source>
        <dbReference type="EMBL" id="MVO08011.1"/>
    </source>
</evidence>
<keyword evidence="3" id="KW-1185">Reference proteome</keyword>
<sequence>MSTITKRFRHNPKATICLKNNCVTVYDEVAELVNGIAVVASLIIAFSLVAKALK</sequence>